<evidence type="ECO:0000313" key="3">
    <source>
        <dbReference type="Proteomes" id="UP001176940"/>
    </source>
</evidence>
<evidence type="ECO:0000259" key="1">
    <source>
        <dbReference type="Pfam" id="PF13768"/>
    </source>
</evidence>
<reference evidence="2" key="1">
    <citation type="submission" date="2023-07" db="EMBL/GenBank/DDBJ databases">
        <authorList>
            <person name="Stuckert A."/>
        </authorList>
    </citation>
    <scope>NUCLEOTIDE SEQUENCE</scope>
</reference>
<name>A0ABN9LQE4_9NEOB</name>
<keyword evidence="3" id="KW-1185">Reference proteome</keyword>
<gene>
    <name evidence="2" type="ORF">RIMI_LOCUS11442819</name>
</gene>
<dbReference type="PANTHER" id="PTHR46478">
    <property type="entry name" value="VON WILLEBRAND FACTOR A DOMAIN-CONTAINING PROTEIN 3A"/>
    <property type="match status" value="1"/>
</dbReference>
<dbReference type="PANTHER" id="PTHR46478:SF1">
    <property type="entry name" value="VON WILLEBRAND FACTOR A DOMAIN-CONTAINING PROTEIN 3A"/>
    <property type="match status" value="1"/>
</dbReference>
<feature type="domain" description="VWFA" evidence="1">
    <location>
        <begin position="33"/>
        <end position="96"/>
    </location>
</feature>
<organism evidence="2 3">
    <name type="scientific">Ranitomeya imitator</name>
    <name type="common">mimic poison frog</name>
    <dbReference type="NCBI Taxonomy" id="111125"/>
    <lineage>
        <taxon>Eukaryota</taxon>
        <taxon>Metazoa</taxon>
        <taxon>Chordata</taxon>
        <taxon>Craniata</taxon>
        <taxon>Vertebrata</taxon>
        <taxon>Euteleostomi</taxon>
        <taxon>Amphibia</taxon>
        <taxon>Batrachia</taxon>
        <taxon>Anura</taxon>
        <taxon>Neobatrachia</taxon>
        <taxon>Hyloidea</taxon>
        <taxon>Dendrobatidae</taxon>
        <taxon>Dendrobatinae</taxon>
        <taxon>Ranitomeya</taxon>
    </lineage>
</organism>
<dbReference type="Proteomes" id="UP001176940">
    <property type="component" value="Unassembled WGS sequence"/>
</dbReference>
<dbReference type="Pfam" id="PF13768">
    <property type="entry name" value="VWA_3"/>
    <property type="match status" value="1"/>
</dbReference>
<protein>
    <recommendedName>
        <fullName evidence="1">VWFA domain-containing protein</fullName>
    </recommendedName>
</protein>
<proteinExistence type="predicted"/>
<dbReference type="InterPro" id="IPR002035">
    <property type="entry name" value="VWF_A"/>
</dbReference>
<sequence>MGFRLIPRDSDSTSCQELWSRAWSMSSSATKSGCFLMSFGTDVSCPWEYPQDINIRVLHEARQWIQEMQPRGGCNLLLALRKTLQIQELDTLVVIVSNCFELHSQVYAIMRKAT</sequence>
<evidence type="ECO:0000313" key="2">
    <source>
        <dbReference type="EMBL" id="CAJ0946794.1"/>
    </source>
</evidence>
<accession>A0ABN9LQE4</accession>
<comment type="caution">
    <text evidence="2">The sequence shown here is derived from an EMBL/GenBank/DDBJ whole genome shotgun (WGS) entry which is preliminary data.</text>
</comment>
<dbReference type="EMBL" id="CAUEEQ010025893">
    <property type="protein sequence ID" value="CAJ0946794.1"/>
    <property type="molecule type" value="Genomic_DNA"/>
</dbReference>